<accession>A0A818TIS5</accession>
<dbReference type="Pfam" id="PF00515">
    <property type="entry name" value="TPR_1"/>
    <property type="match status" value="1"/>
</dbReference>
<dbReference type="EMBL" id="CAJOBD010000541">
    <property type="protein sequence ID" value="CAF3685327.1"/>
    <property type="molecule type" value="Genomic_DNA"/>
</dbReference>
<keyword evidence="2 3" id="KW-0802">TPR repeat</keyword>
<dbReference type="Pfam" id="PF13374">
    <property type="entry name" value="TPR_10"/>
    <property type="match status" value="1"/>
</dbReference>
<evidence type="ECO:0000313" key="4">
    <source>
        <dbReference type="EMBL" id="CAF1222130.1"/>
    </source>
</evidence>
<dbReference type="Proteomes" id="UP000663864">
    <property type="component" value="Unassembled WGS sequence"/>
</dbReference>
<reference evidence="5" key="1">
    <citation type="submission" date="2021-02" db="EMBL/GenBank/DDBJ databases">
        <authorList>
            <person name="Nowell W R."/>
        </authorList>
    </citation>
    <scope>NUCLEOTIDE SEQUENCE</scope>
</reference>
<dbReference type="InterPro" id="IPR011990">
    <property type="entry name" value="TPR-like_helical_dom_sf"/>
</dbReference>
<evidence type="ECO:0000256" key="2">
    <source>
        <dbReference type="ARBA" id="ARBA00022803"/>
    </source>
</evidence>
<sequence length="176" mass="20650">MRVEIQGPSALYRLGTLMIKLDEFVKAEEVFETICKCTFDELKEGHFYYQIEQVKTNQQNYKKALEFYQDAFTIYLNHLSPDHPNIATCYNNIVLHSHFMKKAFEIFDNKLPSTHPLLVTSYNNIALVYTSMKKYPEAVTSYKRVVEIGPHVSPPRYQNLEVYKQNLESIRKKGNK</sequence>
<dbReference type="InterPro" id="IPR019734">
    <property type="entry name" value="TPR_rpt"/>
</dbReference>
<dbReference type="PANTHER" id="PTHR45641:SF19">
    <property type="entry name" value="NEPHROCYSTIN-3"/>
    <property type="match status" value="1"/>
</dbReference>
<protein>
    <recommendedName>
        <fullName evidence="7">Tetratricopeptide repeat protein</fullName>
    </recommendedName>
</protein>
<evidence type="ECO:0000256" key="1">
    <source>
        <dbReference type="ARBA" id="ARBA00022737"/>
    </source>
</evidence>
<name>A0A818TIS5_9BILA</name>
<dbReference type="Proteomes" id="UP000663836">
    <property type="component" value="Unassembled WGS sequence"/>
</dbReference>
<proteinExistence type="predicted"/>
<dbReference type="AlphaFoldDB" id="A0A818TIS5"/>
<dbReference type="Gene3D" id="1.25.40.10">
    <property type="entry name" value="Tetratricopeptide repeat domain"/>
    <property type="match status" value="2"/>
</dbReference>
<dbReference type="EMBL" id="CAJNOT010001589">
    <property type="protein sequence ID" value="CAF1222130.1"/>
    <property type="molecule type" value="Genomic_DNA"/>
</dbReference>
<dbReference type="SMART" id="SM00028">
    <property type="entry name" value="TPR"/>
    <property type="match status" value="3"/>
</dbReference>
<dbReference type="PANTHER" id="PTHR45641">
    <property type="entry name" value="TETRATRICOPEPTIDE REPEAT PROTEIN (AFU_ORTHOLOGUE AFUA_6G03870)"/>
    <property type="match status" value="1"/>
</dbReference>
<comment type="caution">
    <text evidence="5">The sequence shown here is derived from an EMBL/GenBank/DDBJ whole genome shotgun (WGS) entry which is preliminary data.</text>
</comment>
<dbReference type="PROSITE" id="PS50005">
    <property type="entry name" value="TPR"/>
    <property type="match status" value="1"/>
</dbReference>
<evidence type="ECO:0000256" key="3">
    <source>
        <dbReference type="PROSITE-ProRule" id="PRU00339"/>
    </source>
</evidence>
<evidence type="ECO:0008006" key="7">
    <source>
        <dbReference type="Google" id="ProtNLM"/>
    </source>
</evidence>
<evidence type="ECO:0000313" key="6">
    <source>
        <dbReference type="Proteomes" id="UP000663836"/>
    </source>
</evidence>
<gene>
    <name evidence="5" type="ORF">JBS370_LOCUS8478</name>
    <name evidence="4" type="ORF">ZHD862_LOCUS23922</name>
</gene>
<evidence type="ECO:0000313" key="5">
    <source>
        <dbReference type="EMBL" id="CAF3685327.1"/>
    </source>
</evidence>
<dbReference type="SUPFAM" id="SSF48452">
    <property type="entry name" value="TPR-like"/>
    <property type="match status" value="1"/>
</dbReference>
<feature type="repeat" description="TPR" evidence="3">
    <location>
        <begin position="119"/>
        <end position="152"/>
    </location>
</feature>
<keyword evidence="1" id="KW-0677">Repeat</keyword>
<organism evidence="5 6">
    <name type="scientific">Rotaria sordida</name>
    <dbReference type="NCBI Taxonomy" id="392033"/>
    <lineage>
        <taxon>Eukaryota</taxon>
        <taxon>Metazoa</taxon>
        <taxon>Spiralia</taxon>
        <taxon>Gnathifera</taxon>
        <taxon>Rotifera</taxon>
        <taxon>Eurotatoria</taxon>
        <taxon>Bdelloidea</taxon>
        <taxon>Philodinida</taxon>
        <taxon>Philodinidae</taxon>
        <taxon>Rotaria</taxon>
    </lineage>
</organism>